<keyword evidence="1" id="KW-0862">Zinc</keyword>
<dbReference type="OrthoDB" id="9984778at2759"/>
<evidence type="ECO:0000313" key="5">
    <source>
        <dbReference type="Proteomes" id="UP000554482"/>
    </source>
</evidence>
<evidence type="ECO:0000259" key="3">
    <source>
        <dbReference type="PROSITE" id="PS50089"/>
    </source>
</evidence>
<dbReference type="Gene3D" id="3.30.40.10">
    <property type="entry name" value="Zinc/RING finger domain, C3HC4 (zinc finger)"/>
    <property type="match status" value="1"/>
</dbReference>
<proteinExistence type="predicted"/>
<evidence type="ECO:0000256" key="2">
    <source>
        <dbReference type="SAM" id="Phobius"/>
    </source>
</evidence>
<dbReference type="PROSITE" id="PS50089">
    <property type="entry name" value="ZF_RING_2"/>
    <property type="match status" value="1"/>
</dbReference>
<keyword evidence="5" id="KW-1185">Reference proteome</keyword>
<keyword evidence="2" id="KW-0812">Transmembrane</keyword>
<evidence type="ECO:0000256" key="1">
    <source>
        <dbReference type="PROSITE-ProRule" id="PRU00175"/>
    </source>
</evidence>
<keyword evidence="2" id="KW-0472">Membrane</keyword>
<accession>A0A7J6UVZ3</accession>
<dbReference type="EMBL" id="JABWDY010042836">
    <property type="protein sequence ID" value="KAF5176362.1"/>
    <property type="molecule type" value="Genomic_DNA"/>
</dbReference>
<feature type="transmembrane region" description="Helical" evidence="2">
    <location>
        <begin position="27"/>
        <end position="49"/>
    </location>
</feature>
<dbReference type="SUPFAM" id="SSF57850">
    <property type="entry name" value="RING/U-box"/>
    <property type="match status" value="1"/>
</dbReference>
<reference evidence="4 5" key="1">
    <citation type="submission" date="2020-06" db="EMBL/GenBank/DDBJ databases">
        <title>Transcriptomic and genomic resources for Thalictrum thalictroides and T. hernandezii: Facilitating candidate gene discovery in an emerging model plant lineage.</title>
        <authorList>
            <person name="Arias T."/>
            <person name="Riano-Pachon D.M."/>
            <person name="Di Stilio V.S."/>
        </authorList>
    </citation>
    <scope>NUCLEOTIDE SEQUENCE [LARGE SCALE GENOMIC DNA]</scope>
    <source>
        <strain evidence="5">cv. WT478/WT964</strain>
        <tissue evidence="4">Leaves</tissue>
    </source>
</reference>
<dbReference type="Pfam" id="PF13639">
    <property type="entry name" value="zf-RING_2"/>
    <property type="match status" value="1"/>
</dbReference>
<dbReference type="InterPro" id="IPR013083">
    <property type="entry name" value="Znf_RING/FYVE/PHD"/>
</dbReference>
<protein>
    <recommendedName>
        <fullName evidence="3">RING-type domain-containing protein</fullName>
    </recommendedName>
</protein>
<dbReference type="PANTHER" id="PTHR45676:SF41">
    <property type="entry name" value="RING-H2 FINGER PROTEIN ATL66"/>
    <property type="match status" value="1"/>
</dbReference>
<keyword evidence="1" id="KW-0863">Zinc-finger</keyword>
<keyword evidence="1" id="KW-0479">Metal-binding</keyword>
<comment type="caution">
    <text evidence="4">The sequence shown here is derived from an EMBL/GenBank/DDBJ whole genome shotgun (WGS) entry which is preliminary data.</text>
</comment>
<dbReference type="Proteomes" id="UP000554482">
    <property type="component" value="Unassembled WGS sequence"/>
</dbReference>
<dbReference type="InterPro" id="IPR001841">
    <property type="entry name" value="Znf_RING"/>
</dbReference>
<dbReference type="SMART" id="SM00184">
    <property type="entry name" value="RING"/>
    <property type="match status" value="1"/>
</dbReference>
<feature type="domain" description="RING-type" evidence="3">
    <location>
        <begin position="101"/>
        <end position="143"/>
    </location>
</feature>
<evidence type="ECO:0000313" key="4">
    <source>
        <dbReference type="EMBL" id="KAF5176362.1"/>
    </source>
</evidence>
<name>A0A7J6UVZ3_THATH</name>
<dbReference type="PANTHER" id="PTHR45676">
    <property type="entry name" value="RING-H2 FINGER PROTEIN ATL51-RELATED"/>
    <property type="match status" value="1"/>
</dbReference>
<dbReference type="AlphaFoldDB" id="A0A7J6UVZ3"/>
<sequence length="155" mass="17456">MHAGGLLVSYVFPADPHLDLDDSFPTWLIVVFAVVFVVVAVVSIFLYLYKVYISIQSPARNPALISAIELISTHESILKRLPTIVFQSLEKTHVPFKTDECVICLGKYALNDTLLVLRPCRHSFHTDCIQQHFTRSTTCPVCRQPILLDSDDLDV</sequence>
<dbReference type="GO" id="GO:0008270">
    <property type="term" value="F:zinc ion binding"/>
    <property type="evidence" value="ECO:0007669"/>
    <property type="project" value="UniProtKB-KW"/>
</dbReference>
<gene>
    <name evidence="4" type="ORF">FRX31_034054</name>
</gene>
<keyword evidence="2" id="KW-1133">Transmembrane helix</keyword>
<organism evidence="4 5">
    <name type="scientific">Thalictrum thalictroides</name>
    <name type="common">Rue-anemone</name>
    <name type="synonym">Anemone thalictroides</name>
    <dbReference type="NCBI Taxonomy" id="46969"/>
    <lineage>
        <taxon>Eukaryota</taxon>
        <taxon>Viridiplantae</taxon>
        <taxon>Streptophyta</taxon>
        <taxon>Embryophyta</taxon>
        <taxon>Tracheophyta</taxon>
        <taxon>Spermatophyta</taxon>
        <taxon>Magnoliopsida</taxon>
        <taxon>Ranunculales</taxon>
        <taxon>Ranunculaceae</taxon>
        <taxon>Thalictroideae</taxon>
        <taxon>Thalictrum</taxon>
    </lineage>
</organism>